<feature type="transmembrane region" description="Helical" evidence="8">
    <location>
        <begin position="35"/>
        <end position="55"/>
    </location>
</feature>
<organism evidence="9 10">
    <name type="scientific">Heliomicrobium gestii</name>
    <name type="common">Heliobacterium gestii</name>
    <dbReference type="NCBI Taxonomy" id="2699"/>
    <lineage>
        <taxon>Bacteria</taxon>
        <taxon>Bacillati</taxon>
        <taxon>Bacillota</taxon>
        <taxon>Clostridia</taxon>
        <taxon>Eubacteriales</taxon>
        <taxon>Heliobacteriaceae</taxon>
        <taxon>Heliomicrobium</taxon>
    </lineage>
</organism>
<comment type="similarity">
    <text evidence="2">Belongs to the amino acid-polyamine-organocation (APC) superfamily. Spore germination protein (SGP) (TC 2.A.3.9) family.</text>
</comment>
<feature type="transmembrane region" description="Helical" evidence="8">
    <location>
        <begin position="7"/>
        <end position="29"/>
    </location>
</feature>
<keyword evidence="6 8" id="KW-1133">Transmembrane helix</keyword>
<dbReference type="Pfam" id="PF03845">
    <property type="entry name" value="Spore_permease"/>
    <property type="match status" value="1"/>
</dbReference>
<feature type="transmembrane region" description="Helical" evidence="8">
    <location>
        <begin position="136"/>
        <end position="156"/>
    </location>
</feature>
<proteinExistence type="inferred from homology"/>
<feature type="transmembrane region" description="Helical" evidence="8">
    <location>
        <begin position="328"/>
        <end position="349"/>
    </location>
</feature>
<gene>
    <name evidence="9" type="ORF">GTO89_03105</name>
</gene>
<keyword evidence="5 8" id="KW-0812">Transmembrane</keyword>
<feature type="transmembrane region" description="Helical" evidence="8">
    <location>
        <begin position="212"/>
        <end position="234"/>
    </location>
</feature>
<evidence type="ECO:0000256" key="4">
    <source>
        <dbReference type="ARBA" id="ARBA00022544"/>
    </source>
</evidence>
<evidence type="ECO:0000256" key="7">
    <source>
        <dbReference type="ARBA" id="ARBA00023136"/>
    </source>
</evidence>
<dbReference type="NCBIfam" id="TIGR00912">
    <property type="entry name" value="2A0309"/>
    <property type="match status" value="1"/>
</dbReference>
<dbReference type="EMBL" id="WXEX01000002">
    <property type="protein sequence ID" value="MZP42023.1"/>
    <property type="molecule type" value="Genomic_DNA"/>
</dbReference>
<evidence type="ECO:0000256" key="6">
    <source>
        <dbReference type="ARBA" id="ARBA00022989"/>
    </source>
</evidence>
<evidence type="ECO:0000256" key="1">
    <source>
        <dbReference type="ARBA" id="ARBA00004141"/>
    </source>
</evidence>
<dbReference type="PANTHER" id="PTHR34975">
    <property type="entry name" value="SPORE GERMINATION PROTEIN A2"/>
    <property type="match status" value="1"/>
</dbReference>
<evidence type="ECO:0000313" key="9">
    <source>
        <dbReference type="EMBL" id="MZP42023.1"/>
    </source>
</evidence>
<dbReference type="AlphaFoldDB" id="A0A845LER0"/>
<accession>A0A845LER0</accession>
<keyword evidence="10" id="KW-1185">Reference proteome</keyword>
<comment type="subcellular location">
    <subcellularLocation>
        <location evidence="1">Membrane</location>
        <topology evidence="1">Multi-pass membrane protein</topology>
    </subcellularLocation>
</comment>
<dbReference type="OrthoDB" id="2381188at2"/>
<evidence type="ECO:0000313" key="10">
    <source>
        <dbReference type="Proteomes" id="UP000471031"/>
    </source>
</evidence>
<protein>
    <submittedName>
        <fullName evidence="9">Endospore germination permease</fullName>
    </submittedName>
</protein>
<keyword evidence="4" id="KW-0309">Germination</keyword>
<keyword evidence="3" id="KW-0813">Transport</keyword>
<evidence type="ECO:0000256" key="3">
    <source>
        <dbReference type="ARBA" id="ARBA00022448"/>
    </source>
</evidence>
<feature type="transmembrane region" description="Helical" evidence="8">
    <location>
        <begin position="298"/>
        <end position="322"/>
    </location>
</feature>
<dbReference type="InterPro" id="IPR004761">
    <property type="entry name" value="Spore_GerAB"/>
</dbReference>
<keyword evidence="7 8" id="KW-0472">Membrane</keyword>
<reference evidence="9 10" key="1">
    <citation type="submission" date="2020-01" db="EMBL/GenBank/DDBJ databases">
        <title>Whole genome sequence of Heliobacterium gestii DSM 11169.</title>
        <authorList>
            <person name="Kyndt J.A."/>
            <person name="Meyer T.E."/>
        </authorList>
    </citation>
    <scope>NUCLEOTIDE SEQUENCE [LARGE SCALE GENOMIC DNA]</scope>
    <source>
        <strain evidence="9 10">DSM 11169</strain>
    </source>
</reference>
<dbReference type="GO" id="GO:0009847">
    <property type="term" value="P:spore germination"/>
    <property type="evidence" value="ECO:0007669"/>
    <property type="project" value="InterPro"/>
</dbReference>
<feature type="transmembrane region" description="Helical" evidence="8">
    <location>
        <begin position="176"/>
        <end position="200"/>
    </location>
</feature>
<comment type="caution">
    <text evidence="9">The sequence shown here is derived from an EMBL/GenBank/DDBJ whole genome shotgun (WGS) entry which is preliminary data.</text>
</comment>
<feature type="transmembrane region" description="Helical" evidence="8">
    <location>
        <begin position="113"/>
        <end position="129"/>
    </location>
</feature>
<evidence type="ECO:0000256" key="2">
    <source>
        <dbReference type="ARBA" id="ARBA00007998"/>
    </source>
</evidence>
<dbReference type="Proteomes" id="UP000471031">
    <property type="component" value="Unassembled WGS sequence"/>
</dbReference>
<dbReference type="GO" id="GO:0016020">
    <property type="term" value="C:membrane"/>
    <property type="evidence" value="ECO:0007669"/>
    <property type="project" value="UniProtKB-SubCell"/>
</dbReference>
<sequence>MLTSWHSIFFILGLGVVSIKTYPIIFTQHAGRDTWIALIVASFITLVYVTYILWVCRQTKTYDIGVIYRSALGKPLGNLALALFGATIFLTLVESSAIEASAMRTNFMEETPLWFLLIWFLTVGVYAASRGYAAVLTVTLITIFLVFLSGVNLLFLTSSYKKYKYLLPIMAEGVSAPFLLATIKLLGAYGAVAIFFPYLIDIADRKKMTRGIIIGLLLLFQMQVVSMTGTLTTFDIERHNVMWFPKLLQTQAIRQYPFLESGELFVMFQVIAGWLTKFIISLFALLKTLEMIGLPTKHLVYLFGLITFFLSTLLTGDLFFLFSLLNDFIYISLINFMAIPFFVFSLFLLKGGEKGVRHGDRQSRSTQKWMRSGVTLRRR</sequence>
<dbReference type="RefSeq" id="WP_161260608.1">
    <property type="nucleotide sequence ID" value="NZ_JAFBDC010000002.1"/>
</dbReference>
<feature type="transmembrane region" description="Helical" evidence="8">
    <location>
        <begin position="76"/>
        <end position="93"/>
    </location>
</feature>
<dbReference type="PANTHER" id="PTHR34975:SF2">
    <property type="entry name" value="SPORE GERMINATION PROTEIN A2"/>
    <property type="match status" value="1"/>
</dbReference>
<name>A0A845LER0_HELGE</name>
<evidence type="ECO:0000256" key="8">
    <source>
        <dbReference type="SAM" id="Phobius"/>
    </source>
</evidence>
<feature type="transmembrane region" description="Helical" evidence="8">
    <location>
        <begin position="264"/>
        <end position="286"/>
    </location>
</feature>
<evidence type="ECO:0000256" key="5">
    <source>
        <dbReference type="ARBA" id="ARBA00022692"/>
    </source>
</evidence>